<dbReference type="EMBL" id="JABMKV010000001">
    <property type="protein sequence ID" value="NQX31081.1"/>
    <property type="molecule type" value="Genomic_DNA"/>
</dbReference>
<accession>A0ABX2DAJ1</accession>
<reference evidence="1 2" key="1">
    <citation type="submission" date="2020-05" db="EMBL/GenBank/DDBJ databases">
        <title>Description of Pedobacter foliorum sp. nov.</title>
        <authorList>
            <person name="Qi S."/>
            <person name="Carlier A."/>
            <person name="Cnockaert M."/>
            <person name="Vandamme P."/>
        </authorList>
    </citation>
    <scope>NUCLEOTIDE SEQUENCE [LARGE SCALE GENOMIC DNA]</scope>
    <source>
        <strain evidence="1 2">LMG 31300</strain>
    </source>
</reference>
<dbReference type="InterPro" id="IPR010287">
    <property type="entry name" value="DUF892_YciF-like"/>
</dbReference>
<sequence>MPNSNNSSLHQFFAQRIDQAEKLEKFSEKKYAKLTKVAHTDELAKCLHPESTDILAHQQRLSLIKKLVPKTSQLEIKYELPVLQLKSKANPTQDLLIIENALNIQNQKLAIYELLHPIAVALNLETVPALIEQTISDNRNTNTWLRQIVQNIVAPILTENNS</sequence>
<name>A0ABX2DAJ1_9SPHI</name>
<keyword evidence="2" id="KW-1185">Reference proteome</keyword>
<gene>
    <name evidence="1" type="ORF">HQN85_05065</name>
</gene>
<evidence type="ECO:0000313" key="1">
    <source>
        <dbReference type="EMBL" id="NQX31081.1"/>
    </source>
</evidence>
<dbReference type="SUPFAM" id="SSF47240">
    <property type="entry name" value="Ferritin-like"/>
    <property type="match status" value="1"/>
</dbReference>
<evidence type="ECO:0000313" key="2">
    <source>
        <dbReference type="Proteomes" id="UP000762110"/>
    </source>
</evidence>
<organism evidence="1 2">
    <name type="scientific">Pedobacter boryungensis</name>
    <dbReference type="NCBI Taxonomy" id="869962"/>
    <lineage>
        <taxon>Bacteria</taxon>
        <taxon>Pseudomonadati</taxon>
        <taxon>Bacteroidota</taxon>
        <taxon>Sphingobacteriia</taxon>
        <taxon>Sphingobacteriales</taxon>
        <taxon>Sphingobacteriaceae</taxon>
        <taxon>Pedobacter</taxon>
    </lineage>
</organism>
<dbReference type="Gene3D" id="1.20.1260.10">
    <property type="match status" value="1"/>
</dbReference>
<comment type="caution">
    <text evidence="1">The sequence shown here is derived from an EMBL/GenBank/DDBJ whole genome shotgun (WGS) entry which is preliminary data.</text>
</comment>
<dbReference type="InterPro" id="IPR012347">
    <property type="entry name" value="Ferritin-like"/>
</dbReference>
<dbReference type="Pfam" id="PF05974">
    <property type="entry name" value="DUF892"/>
    <property type="match status" value="1"/>
</dbReference>
<protein>
    <submittedName>
        <fullName evidence="1">DUF892 family protein</fullName>
    </submittedName>
</protein>
<dbReference type="Proteomes" id="UP000762110">
    <property type="component" value="Unassembled WGS sequence"/>
</dbReference>
<proteinExistence type="predicted"/>
<dbReference type="InterPro" id="IPR009078">
    <property type="entry name" value="Ferritin-like_SF"/>
</dbReference>
<dbReference type="RefSeq" id="WP_173269457.1">
    <property type="nucleotide sequence ID" value="NZ_JABMKV010000001.1"/>
</dbReference>